<protein>
    <recommendedName>
        <fullName evidence="4">MIF4G domain-containing protein</fullName>
    </recommendedName>
</protein>
<organism evidence="5 6">
    <name type="scientific">Macrosiphum euphorbiae</name>
    <name type="common">potato aphid</name>
    <dbReference type="NCBI Taxonomy" id="13131"/>
    <lineage>
        <taxon>Eukaryota</taxon>
        <taxon>Metazoa</taxon>
        <taxon>Ecdysozoa</taxon>
        <taxon>Arthropoda</taxon>
        <taxon>Hexapoda</taxon>
        <taxon>Insecta</taxon>
        <taxon>Pterygota</taxon>
        <taxon>Neoptera</taxon>
        <taxon>Paraneoptera</taxon>
        <taxon>Hemiptera</taxon>
        <taxon>Sternorrhyncha</taxon>
        <taxon>Aphidomorpha</taxon>
        <taxon>Aphidoidea</taxon>
        <taxon>Aphididae</taxon>
        <taxon>Macrosiphini</taxon>
        <taxon>Macrosiphum</taxon>
    </lineage>
</organism>
<keyword evidence="6" id="KW-1185">Reference proteome</keyword>
<dbReference type="Pfam" id="PF02854">
    <property type="entry name" value="MIF4G"/>
    <property type="match status" value="1"/>
</dbReference>
<gene>
    <name evidence="5" type="ORF">MEUPH1_LOCUS4107</name>
</gene>
<comment type="similarity">
    <text evidence="1">Belongs to the eukaryotic initiation factor 4G family.</text>
</comment>
<accession>A0AAV0VST6</accession>
<dbReference type="Gene3D" id="1.25.40.180">
    <property type="match status" value="1"/>
</dbReference>
<dbReference type="GO" id="GO:0003743">
    <property type="term" value="F:translation initiation factor activity"/>
    <property type="evidence" value="ECO:0007669"/>
    <property type="project" value="UniProtKB-KW"/>
</dbReference>
<evidence type="ECO:0000313" key="5">
    <source>
        <dbReference type="EMBL" id="CAI6347301.1"/>
    </source>
</evidence>
<comment type="caution">
    <text evidence="5">The sequence shown here is derived from an EMBL/GenBank/DDBJ whole genome shotgun (WGS) entry which is preliminary data.</text>
</comment>
<dbReference type="SMART" id="SM00543">
    <property type="entry name" value="MIF4G"/>
    <property type="match status" value="1"/>
</dbReference>
<proteinExistence type="inferred from homology"/>
<evidence type="ECO:0000256" key="2">
    <source>
        <dbReference type="ARBA" id="ARBA00022540"/>
    </source>
</evidence>
<dbReference type="GO" id="GO:0003729">
    <property type="term" value="F:mRNA binding"/>
    <property type="evidence" value="ECO:0007669"/>
    <property type="project" value="TreeGrafter"/>
</dbReference>
<dbReference type="SUPFAM" id="SSF48371">
    <property type="entry name" value="ARM repeat"/>
    <property type="match status" value="1"/>
</dbReference>
<evidence type="ECO:0000313" key="6">
    <source>
        <dbReference type="Proteomes" id="UP001160148"/>
    </source>
</evidence>
<name>A0AAV0VST6_9HEMI</name>
<dbReference type="InterPro" id="IPR016024">
    <property type="entry name" value="ARM-type_fold"/>
</dbReference>
<dbReference type="EMBL" id="CARXXK010000001">
    <property type="protein sequence ID" value="CAI6347301.1"/>
    <property type="molecule type" value="Genomic_DNA"/>
</dbReference>
<dbReference type="Proteomes" id="UP001160148">
    <property type="component" value="Unassembled WGS sequence"/>
</dbReference>
<keyword evidence="2" id="KW-0396">Initiation factor</keyword>
<evidence type="ECO:0000259" key="4">
    <source>
        <dbReference type="SMART" id="SM00543"/>
    </source>
</evidence>
<feature type="domain" description="MIF4G" evidence="4">
    <location>
        <begin position="11"/>
        <end position="256"/>
    </location>
</feature>
<dbReference type="InterPro" id="IPR003890">
    <property type="entry name" value="MIF4G-like_typ-3"/>
</dbReference>
<keyword evidence="3" id="KW-0648">Protein biosynthesis</keyword>
<reference evidence="5 6" key="1">
    <citation type="submission" date="2023-01" db="EMBL/GenBank/DDBJ databases">
        <authorList>
            <person name="Whitehead M."/>
        </authorList>
    </citation>
    <scope>NUCLEOTIDE SEQUENCE [LARGE SCALE GENOMIC DNA]</scope>
</reference>
<sequence>MEQKNNSDQVLNTVRSIVYHLNDVNWVKMTQKMMALPINNVKLLDDITNIIFDRALKRQNYTHIYAQMCARLINDFKFNNLIATDTEITFQKVLLKKCHDVFYSNYQEELKKLKDTMKNDNMVPKKCLSGVLNNFLFDFQKRSICNCRFIGELFKNGAFPEKYILKCIGDLGKEKNELQMHCLCIILQSVGLILSKTSYDLNKKINKLVSSMENHGMSSTLKCLIKKLKIMNSKGWMDEEPVQFAGKNYNAYRDLPPHMQMVYRVRSKKIMSDWAYDESHDRRLNVVNNYKIEVRSNIPPKL</sequence>
<dbReference type="PANTHER" id="PTHR23253">
    <property type="entry name" value="EUKARYOTIC TRANSLATION INITIATION FACTOR 4 GAMMA"/>
    <property type="match status" value="1"/>
</dbReference>
<evidence type="ECO:0000256" key="1">
    <source>
        <dbReference type="ARBA" id="ARBA00005775"/>
    </source>
</evidence>
<dbReference type="AlphaFoldDB" id="A0AAV0VST6"/>
<dbReference type="PANTHER" id="PTHR23253:SF9">
    <property type="entry name" value="EUKARYOTIC TRANSLATION INITIATION FACTOR 4 GAMMA 2"/>
    <property type="match status" value="1"/>
</dbReference>
<dbReference type="GO" id="GO:0016281">
    <property type="term" value="C:eukaryotic translation initiation factor 4F complex"/>
    <property type="evidence" value="ECO:0007669"/>
    <property type="project" value="TreeGrafter"/>
</dbReference>
<evidence type="ECO:0000256" key="3">
    <source>
        <dbReference type="ARBA" id="ARBA00022917"/>
    </source>
</evidence>